<gene>
    <name evidence="1" type="ORF">CLV29_2528</name>
</gene>
<keyword evidence="2" id="KW-1185">Reference proteome</keyword>
<dbReference type="OrthoDB" id="1490466at2"/>
<evidence type="ECO:0000313" key="2">
    <source>
        <dbReference type="Proteomes" id="UP000295371"/>
    </source>
</evidence>
<protein>
    <submittedName>
        <fullName evidence="1">Uncharacterized protein</fullName>
    </submittedName>
</protein>
<dbReference type="EMBL" id="SOAW01000002">
    <property type="protein sequence ID" value="TDT31115.1"/>
    <property type="molecule type" value="Genomic_DNA"/>
</dbReference>
<organism evidence="1 2">
    <name type="scientific">Naumannella halotolerans</name>
    <dbReference type="NCBI Taxonomy" id="993414"/>
    <lineage>
        <taxon>Bacteria</taxon>
        <taxon>Bacillati</taxon>
        <taxon>Actinomycetota</taxon>
        <taxon>Actinomycetes</taxon>
        <taxon>Propionibacteriales</taxon>
        <taxon>Propionibacteriaceae</taxon>
        <taxon>Naumannella</taxon>
    </lineage>
</organism>
<proteinExistence type="predicted"/>
<accession>A0A4R7J288</accession>
<dbReference type="Proteomes" id="UP000295371">
    <property type="component" value="Unassembled WGS sequence"/>
</dbReference>
<name>A0A4R7J288_9ACTN</name>
<comment type="caution">
    <text evidence="1">The sequence shown here is derived from an EMBL/GenBank/DDBJ whole genome shotgun (WGS) entry which is preliminary data.</text>
</comment>
<dbReference type="AlphaFoldDB" id="A0A4R7J288"/>
<reference evidence="1 2" key="1">
    <citation type="submission" date="2019-03" db="EMBL/GenBank/DDBJ databases">
        <title>Genomic Encyclopedia of Archaeal and Bacterial Type Strains, Phase II (KMG-II): from individual species to whole genera.</title>
        <authorList>
            <person name="Goeker M."/>
        </authorList>
    </citation>
    <scope>NUCLEOTIDE SEQUENCE [LARGE SCALE GENOMIC DNA]</scope>
    <source>
        <strain evidence="1 2">DSM 24323</strain>
    </source>
</reference>
<dbReference type="RefSeq" id="WP_133755426.1">
    <property type="nucleotide sequence ID" value="NZ_SOAW01000002.1"/>
</dbReference>
<sequence length="111" mass="12362">MITVTRHQATALVTLLRTIRSDWDERTTLDALAVAAHNRNLPDLAYGAIATALDPASRTPRALTFTDHEHWRRTIRTDTWAPPTRDQECATHPGGWADHCAGCRADRLAAH</sequence>
<evidence type="ECO:0000313" key="1">
    <source>
        <dbReference type="EMBL" id="TDT31115.1"/>
    </source>
</evidence>